<sequence length="269" mass="28865">MFLEYQHGTSFAHRMDVRTKLLVFVVAVVLTFQFAHSLPNAALAVGSLLLLPALGVAWRQVGRLLAPLAPVVVLIVVFAALSRAPGDFRSPAAARVLVHLWFDDGLPLTLGGLAHGANLGLRILTMVCLTAALIVSTPVEHVVAVMRMARLPFPVVFIVMTALRFVPTMQHRANQVLDAQRARGAKIDDGGVIGAIRAYTTIMVPLFSTGIRMSEELAAAMLNRGYGITRQPTALTILRPTWRDPAVAVVTVAVAGAVVWARQAGWGSL</sequence>
<dbReference type="GO" id="GO:0005524">
    <property type="term" value="F:ATP binding"/>
    <property type="evidence" value="ECO:0007669"/>
    <property type="project" value="UniProtKB-KW"/>
</dbReference>
<reference evidence="5 6" key="1">
    <citation type="submission" date="2019-07" db="EMBL/GenBank/DDBJ databases">
        <title>R&amp;d 2014.</title>
        <authorList>
            <person name="Klenk H.-P."/>
        </authorList>
    </citation>
    <scope>NUCLEOTIDE SEQUENCE [LARGE SCALE GENOMIC DNA]</scope>
    <source>
        <strain evidence="5 6">DSM 43912</strain>
    </source>
</reference>
<dbReference type="Proteomes" id="UP000319728">
    <property type="component" value="Unassembled WGS sequence"/>
</dbReference>
<evidence type="ECO:0000256" key="4">
    <source>
        <dbReference type="ARBA" id="ARBA00023136"/>
    </source>
</evidence>
<dbReference type="Pfam" id="PF02361">
    <property type="entry name" value="CbiQ"/>
    <property type="match status" value="1"/>
</dbReference>
<dbReference type="AlphaFoldDB" id="A0A562WH65"/>
<dbReference type="PANTHER" id="PTHR33514:SF13">
    <property type="entry name" value="PROTEIN ABCI12, CHLOROPLASTIC"/>
    <property type="match status" value="1"/>
</dbReference>
<evidence type="ECO:0000313" key="5">
    <source>
        <dbReference type="EMBL" id="TWJ29525.1"/>
    </source>
</evidence>
<dbReference type="CDD" id="cd16914">
    <property type="entry name" value="EcfT"/>
    <property type="match status" value="1"/>
</dbReference>
<comment type="caution">
    <text evidence="5">The sequence shown here is derived from an EMBL/GenBank/DDBJ whole genome shotgun (WGS) entry which is preliminary data.</text>
</comment>
<evidence type="ECO:0000313" key="6">
    <source>
        <dbReference type="Proteomes" id="UP000319728"/>
    </source>
</evidence>
<accession>A0A562WH65</accession>
<keyword evidence="4" id="KW-0472">Membrane</keyword>
<dbReference type="OrthoDB" id="509049at2"/>
<gene>
    <name evidence="5" type="ORF">JD81_03036</name>
</gene>
<dbReference type="InterPro" id="IPR003339">
    <property type="entry name" value="ABC/ECF_trnsptr_transmembrane"/>
</dbReference>
<proteinExistence type="predicted"/>
<dbReference type="GO" id="GO:0005886">
    <property type="term" value="C:plasma membrane"/>
    <property type="evidence" value="ECO:0007669"/>
    <property type="project" value="UniProtKB-ARBA"/>
</dbReference>
<dbReference type="RefSeq" id="WP_145818419.1">
    <property type="nucleotide sequence ID" value="NZ_AP023438.1"/>
</dbReference>
<dbReference type="EMBL" id="VLLP01000001">
    <property type="protein sequence ID" value="TWJ29525.1"/>
    <property type="molecule type" value="Genomic_DNA"/>
</dbReference>
<name>A0A562WH65_9ACTN</name>
<keyword evidence="3" id="KW-1133">Transmembrane helix</keyword>
<keyword evidence="5" id="KW-0547">Nucleotide-binding</keyword>
<evidence type="ECO:0000256" key="2">
    <source>
        <dbReference type="ARBA" id="ARBA00022692"/>
    </source>
</evidence>
<dbReference type="PANTHER" id="PTHR33514">
    <property type="entry name" value="PROTEIN ABCI12, CHLOROPLASTIC"/>
    <property type="match status" value="1"/>
</dbReference>
<organism evidence="5 6">
    <name type="scientific">Micromonospora sagamiensis</name>
    <dbReference type="NCBI Taxonomy" id="47875"/>
    <lineage>
        <taxon>Bacteria</taxon>
        <taxon>Bacillati</taxon>
        <taxon>Actinomycetota</taxon>
        <taxon>Actinomycetes</taxon>
        <taxon>Micromonosporales</taxon>
        <taxon>Micromonosporaceae</taxon>
        <taxon>Micromonospora</taxon>
    </lineage>
</organism>
<comment type="subcellular location">
    <subcellularLocation>
        <location evidence="1">Membrane</location>
        <topology evidence="1">Multi-pass membrane protein</topology>
    </subcellularLocation>
</comment>
<protein>
    <submittedName>
        <fullName evidence="5">Biotin transport system ATP-binding protein/energy-coupling factor transport system permease protein</fullName>
    </submittedName>
</protein>
<keyword evidence="5" id="KW-0067">ATP-binding</keyword>
<keyword evidence="6" id="KW-1185">Reference proteome</keyword>
<evidence type="ECO:0000256" key="3">
    <source>
        <dbReference type="ARBA" id="ARBA00022989"/>
    </source>
</evidence>
<keyword evidence="2" id="KW-0812">Transmembrane</keyword>
<evidence type="ECO:0000256" key="1">
    <source>
        <dbReference type="ARBA" id="ARBA00004141"/>
    </source>
</evidence>